<gene>
    <name evidence="1" type="ORF">SARC_02195</name>
</gene>
<name>A0A0L0G9D2_9EUKA</name>
<sequence>MPFSSWEHTEYVSDNLGEELTDAVEQMLSAAIQHHGRNRERILDSLFRWLCRPIKVVARAKEKLFRNPSLLSNVNNMKRLDSEFASSADDLAKLSVNKTMVCFRVE</sequence>
<proteinExistence type="predicted"/>
<reference evidence="1 2" key="1">
    <citation type="submission" date="2011-02" db="EMBL/GenBank/DDBJ databases">
        <title>The Genome Sequence of Sphaeroforma arctica JP610.</title>
        <authorList>
            <consortium name="The Broad Institute Genome Sequencing Platform"/>
            <person name="Russ C."/>
            <person name="Cuomo C."/>
            <person name="Young S.K."/>
            <person name="Zeng Q."/>
            <person name="Gargeya S."/>
            <person name="Alvarado L."/>
            <person name="Berlin A."/>
            <person name="Chapman S.B."/>
            <person name="Chen Z."/>
            <person name="Freedman E."/>
            <person name="Gellesch M."/>
            <person name="Goldberg J."/>
            <person name="Griggs A."/>
            <person name="Gujja S."/>
            <person name="Heilman E."/>
            <person name="Heiman D."/>
            <person name="Howarth C."/>
            <person name="Mehta T."/>
            <person name="Neiman D."/>
            <person name="Pearson M."/>
            <person name="Roberts A."/>
            <person name="Saif S."/>
            <person name="Shea T."/>
            <person name="Shenoy N."/>
            <person name="Sisk P."/>
            <person name="Stolte C."/>
            <person name="Sykes S."/>
            <person name="White J."/>
            <person name="Yandava C."/>
            <person name="Burger G."/>
            <person name="Gray M.W."/>
            <person name="Holland P.W.H."/>
            <person name="King N."/>
            <person name="Lang F.B.F."/>
            <person name="Roger A.J."/>
            <person name="Ruiz-Trillo I."/>
            <person name="Haas B."/>
            <person name="Nusbaum C."/>
            <person name="Birren B."/>
        </authorList>
    </citation>
    <scope>NUCLEOTIDE SEQUENCE [LARGE SCALE GENOMIC DNA]</scope>
    <source>
        <strain evidence="1 2">JP610</strain>
    </source>
</reference>
<dbReference type="EMBL" id="KQ241692">
    <property type="protein sequence ID" value="KNC85622.1"/>
    <property type="molecule type" value="Genomic_DNA"/>
</dbReference>
<evidence type="ECO:0000313" key="2">
    <source>
        <dbReference type="Proteomes" id="UP000054560"/>
    </source>
</evidence>
<protein>
    <submittedName>
        <fullName evidence="1">Uncharacterized protein</fullName>
    </submittedName>
</protein>
<organism evidence="1 2">
    <name type="scientific">Sphaeroforma arctica JP610</name>
    <dbReference type="NCBI Taxonomy" id="667725"/>
    <lineage>
        <taxon>Eukaryota</taxon>
        <taxon>Ichthyosporea</taxon>
        <taxon>Ichthyophonida</taxon>
        <taxon>Sphaeroforma</taxon>
    </lineage>
</organism>
<dbReference type="AlphaFoldDB" id="A0A0L0G9D2"/>
<evidence type="ECO:0000313" key="1">
    <source>
        <dbReference type="EMBL" id="KNC85622.1"/>
    </source>
</evidence>
<accession>A0A0L0G9D2</accession>
<dbReference type="GeneID" id="25902699"/>
<keyword evidence="2" id="KW-1185">Reference proteome</keyword>
<dbReference type="Proteomes" id="UP000054560">
    <property type="component" value="Unassembled WGS sequence"/>
</dbReference>
<dbReference type="RefSeq" id="XP_014159524.1">
    <property type="nucleotide sequence ID" value="XM_014304049.1"/>
</dbReference>